<dbReference type="PANTHER" id="PTHR12526:SF627">
    <property type="entry name" value="D-RHAMNOSYLTRANSFERASE WBPZ"/>
    <property type="match status" value="1"/>
</dbReference>
<evidence type="ECO:0000259" key="1">
    <source>
        <dbReference type="Pfam" id="PF00534"/>
    </source>
</evidence>
<dbReference type="InterPro" id="IPR028098">
    <property type="entry name" value="Glyco_trans_4-like_N"/>
</dbReference>
<dbReference type="EMBL" id="JAJUBB010000010">
    <property type="protein sequence ID" value="MDD1782477.1"/>
    <property type="molecule type" value="Genomic_DNA"/>
</dbReference>
<keyword evidence="3" id="KW-0328">Glycosyltransferase</keyword>
<evidence type="ECO:0000313" key="3">
    <source>
        <dbReference type="EMBL" id="MDD1782477.1"/>
    </source>
</evidence>
<evidence type="ECO:0000313" key="4">
    <source>
        <dbReference type="Proteomes" id="UP001149821"/>
    </source>
</evidence>
<comment type="caution">
    <text evidence="3">The sequence shown here is derived from an EMBL/GenBank/DDBJ whole genome shotgun (WGS) entry which is preliminary data.</text>
</comment>
<dbReference type="Proteomes" id="UP001149821">
    <property type="component" value="Unassembled WGS sequence"/>
</dbReference>
<evidence type="ECO:0000259" key="2">
    <source>
        <dbReference type="Pfam" id="PF13439"/>
    </source>
</evidence>
<dbReference type="RefSeq" id="WP_274143113.1">
    <property type="nucleotide sequence ID" value="NZ_JAJUBB010000010.1"/>
</dbReference>
<dbReference type="Pfam" id="PF13439">
    <property type="entry name" value="Glyco_transf_4"/>
    <property type="match status" value="1"/>
</dbReference>
<feature type="domain" description="Glycosyl transferase family 1" evidence="1">
    <location>
        <begin position="198"/>
        <end position="356"/>
    </location>
</feature>
<dbReference type="Pfam" id="PF00534">
    <property type="entry name" value="Glycos_transf_1"/>
    <property type="match status" value="1"/>
</dbReference>
<feature type="domain" description="Glycosyltransferase subfamily 4-like N-terminal" evidence="2">
    <location>
        <begin position="22"/>
        <end position="156"/>
    </location>
</feature>
<name>A0ABT5QND8_9GAMM</name>
<dbReference type="PANTHER" id="PTHR12526">
    <property type="entry name" value="GLYCOSYLTRANSFERASE"/>
    <property type="match status" value="1"/>
</dbReference>
<dbReference type="GO" id="GO:0016757">
    <property type="term" value="F:glycosyltransferase activity"/>
    <property type="evidence" value="ECO:0007669"/>
    <property type="project" value="UniProtKB-KW"/>
</dbReference>
<reference evidence="3" key="1">
    <citation type="submission" date="2021-12" db="EMBL/GenBank/DDBJ databases">
        <title>Enterovibrio ZSDZ35 sp. nov. and Enterovibrio ZSDZ42 sp. nov., isolated from coastal seawater in Qingdao.</title>
        <authorList>
            <person name="Zhang P."/>
        </authorList>
    </citation>
    <scope>NUCLEOTIDE SEQUENCE</scope>
    <source>
        <strain evidence="3">ZSDZ35</strain>
    </source>
</reference>
<keyword evidence="3" id="KW-0808">Transferase</keyword>
<accession>A0ABT5QND8</accession>
<gene>
    <name evidence="3" type="ORF">LRP49_14995</name>
</gene>
<keyword evidence="4" id="KW-1185">Reference proteome</keyword>
<proteinExistence type="predicted"/>
<organism evidence="3 4">
    <name type="scientific">Enterovibrio qingdaonensis</name>
    <dbReference type="NCBI Taxonomy" id="2899818"/>
    <lineage>
        <taxon>Bacteria</taxon>
        <taxon>Pseudomonadati</taxon>
        <taxon>Pseudomonadota</taxon>
        <taxon>Gammaproteobacteria</taxon>
        <taxon>Vibrionales</taxon>
        <taxon>Vibrionaceae</taxon>
        <taxon>Enterovibrio</taxon>
    </lineage>
</organism>
<dbReference type="Gene3D" id="3.40.50.2000">
    <property type="entry name" value="Glycogen Phosphorylase B"/>
    <property type="match status" value="2"/>
</dbReference>
<dbReference type="InterPro" id="IPR001296">
    <property type="entry name" value="Glyco_trans_1"/>
</dbReference>
<dbReference type="EC" id="2.4.-.-" evidence="3"/>
<dbReference type="SUPFAM" id="SSF53756">
    <property type="entry name" value="UDP-Glycosyltransferase/glycogen phosphorylase"/>
    <property type="match status" value="1"/>
</dbReference>
<sequence>MNTENRIKVLHVYRTYFPDPPGGLQEAIKQICLSVENFGVESKIFTLSPEPNPRSIKLEEGEVIREKSIINIASCDIGGFRSFQKFRELVEWCDIVQLHFPWPFADILNFLIPKGKPTLMTYHSDIVRQKFLGKLYNPLMNRTLRSVDCIVATSQNYVDSSPVLSREEFRSKTKVAPLCLKDRVITEGGSGKHEVLAKYGLEENNYVLALGVLRYYKGFHTLIEAAKYLNTTIVIAGSGPESETLRLQVEKLKLSNVVFTGQVEEDEKHVLIQNSILLTLPSHLRSEAFGVVLIEALMHSKPLVTCDIGTGTSFVNKHQETGLVVEPENPKALAQAINSIVSDMDMLCEYQSSARKRYENFFSSQAVSQQYMNIYHSILKT</sequence>
<protein>
    <submittedName>
        <fullName evidence="3">Glycosyltransferase</fullName>
        <ecNumber evidence="3">2.4.-.-</ecNumber>
    </submittedName>
</protein>